<dbReference type="GO" id="GO:0016903">
    <property type="term" value="F:oxidoreductase activity, acting on the aldehyde or oxo group of donors"/>
    <property type="evidence" value="ECO:0007669"/>
    <property type="project" value="InterPro"/>
</dbReference>
<comment type="caution">
    <text evidence="4">The sequence shown here is derived from an EMBL/GenBank/DDBJ whole genome shotgun (WGS) entry which is preliminary data.</text>
</comment>
<dbReference type="EMBL" id="QZKI01000022">
    <property type="protein sequence ID" value="RJP73885.1"/>
    <property type="molecule type" value="Genomic_DNA"/>
</dbReference>
<feature type="compositionally biased region" description="Basic and acidic residues" evidence="2">
    <location>
        <begin position="232"/>
        <end position="242"/>
    </location>
</feature>
<dbReference type="AlphaFoldDB" id="A0A419F6J4"/>
<feature type="region of interest" description="Disordered" evidence="2">
    <location>
        <begin position="179"/>
        <end position="253"/>
    </location>
</feature>
<feature type="compositionally biased region" description="Basic residues" evidence="2">
    <location>
        <begin position="206"/>
        <end position="215"/>
    </location>
</feature>
<evidence type="ECO:0000259" key="3">
    <source>
        <dbReference type="Pfam" id="PF01558"/>
    </source>
</evidence>
<protein>
    <submittedName>
        <fullName evidence="4">2-oxoacid:ferredoxin oxidoreductase subunit gamma</fullName>
    </submittedName>
</protein>
<keyword evidence="1" id="KW-0560">Oxidoreductase</keyword>
<dbReference type="InterPro" id="IPR019752">
    <property type="entry name" value="Pyrv/ketoisovalerate_OxRed_cat"/>
</dbReference>
<name>A0A419F6J4_9BACT</name>
<dbReference type="Proteomes" id="UP000285961">
    <property type="component" value="Unassembled WGS sequence"/>
</dbReference>
<feature type="compositionally biased region" description="Basic and acidic residues" evidence="2">
    <location>
        <begin position="185"/>
        <end position="205"/>
    </location>
</feature>
<evidence type="ECO:0000256" key="1">
    <source>
        <dbReference type="ARBA" id="ARBA00023002"/>
    </source>
</evidence>
<dbReference type="InterPro" id="IPR052554">
    <property type="entry name" value="2-oxoglutarate_synth_KorC"/>
</dbReference>
<organism evidence="4 5">
    <name type="scientific">Candidatus Abyssobacteria bacterium SURF_17</name>
    <dbReference type="NCBI Taxonomy" id="2093361"/>
    <lineage>
        <taxon>Bacteria</taxon>
        <taxon>Pseudomonadati</taxon>
        <taxon>Candidatus Hydrogenedentota</taxon>
        <taxon>Candidatus Abyssobacteria</taxon>
    </lineage>
</organism>
<reference evidence="4 5" key="1">
    <citation type="journal article" date="2017" name="ISME J.">
        <title>Energy and carbon metabolisms in a deep terrestrial subsurface fluid microbial community.</title>
        <authorList>
            <person name="Momper L."/>
            <person name="Jungbluth S.P."/>
            <person name="Lee M.D."/>
            <person name="Amend J.P."/>
        </authorList>
    </citation>
    <scope>NUCLEOTIDE SEQUENCE [LARGE SCALE GENOMIC DNA]</scope>
    <source>
        <strain evidence="4">SURF_17</strain>
    </source>
</reference>
<evidence type="ECO:0000313" key="4">
    <source>
        <dbReference type="EMBL" id="RJP73885.1"/>
    </source>
</evidence>
<sequence length="253" mass="27650">MRTECRLCGSGGQGIILGGIILAEAAAIYEGKFVAQVQDYGPAARGDSSKTDVVISDDPIDYPKCSRLDLLVALSQRAYAENSDSIKEDGVLIVDSDNVHMTKGEAGFRFPMTAIARDQIGSPMSVNMVALGAIAALTHIVKLESLKKSVLERVPAHTRKHNLAALMAGYKMARGMKKAKGVADAGRKAKENNRTAKGRGPEAKGIRRRGKRKPQERKGTQGKTVLTTKAQRHQENQEERQYRRLWSNSDSFQ</sequence>
<evidence type="ECO:0000313" key="5">
    <source>
        <dbReference type="Proteomes" id="UP000285961"/>
    </source>
</evidence>
<feature type="domain" description="Pyruvate/ketoisovalerate oxidoreductase catalytic" evidence="3">
    <location>
        <begin position="11"/>
        <end position="170"/>
    </location>
</feature>
<dbReference type="PANTHER" id="PTHR42730">
    <property type="entry name" value="2-OXOGLUTARATE SYNTHASE SUBUNIT KORC"/>
    <property type="match status" value="1"/>
</dbReference>
<dbReference type="SUPFAM" id="SSF53323">
    <property type="entry name" value="Pyruvate-ferredoxin oxidoreductase, PFOR, domain III"/>
    <property type="match status" value="1"/>
</dbReference>
<evidence type="ECO:0000256" key="2">
    <source>
        <dbReference type="SAM" id="MobiDB-lite"/>
    </source>
</evidence>
<proteinExistence type="predicted"/>
<gene>
    <name evidence="4" type="ORF">C4532_03415</name>
</gene>
<dbReference type="InterPro" id="IPR002869">
    <property type="entry name" value="Pyrv_flavodox_OxRed_cen"/>
</dbReference>
<dbReference type="Gene3D" id="3.40.920.10">
    <property type="entry name" value="Pyruvate-ferredoxin oxidoreductase, PFOR, domain III"/>
    <property type="match status" value="1"/>
</dbReference>
<dbReference type="Pfam" id="PF01558">
    <property type="entry name" value="POR"/>
    <property type="match status" value="1"/>
</dbReference>
<dbReference type="PANTHER" id="PTHR42730:SF1">
    <property type="entry name" value="2-OXOGLUTARATE SYNTHASE SUBUNIT KORC"/>
    <property type="match status" value="1"/>
</dbReference>
<accession>A0A419F6J4</accession>